<dbReference type="AlphaFoldDB" id="A0A5B8R172"/>
<sequence>MAISETTVRPTDGAVEHPRTDSLRVGEQMPLLRMMNSLPAPNISLIKVFYIANFEANRFERYC</sequence>
<protein>
    <submittedName>
        <fullName evidence="2">Uncharacterized protein</fullName>
    </submittedName>
</protein>
<reference evidence="2" key="1">
    <citation type="journal article" date="2019" name="Ecotoxicol. Environ. Saf.">
        <title>Microbial characterization of heavy metal resistant bacterial strains isolated from an electroplating wastewater treatment plant.</title>
        <authorList>
            <person name="Cai X."/>
            <person name="Zheng X."/>
            <person name="Zhang D."/>
            <person name="Iqbal W."/>
            <person name="Liu C."/>
            <person name="Yang B."/>
            <person name="Zhao X."/>
            <person name="Lu X."/>
            <person name="Mao Y."/>
        </authorList>
    </citation>
    <scope>NUCLEOTIDE SEQUENCE [LARGE SCALE GENOMIC DNA]</scope>
    <source>
        <strain evidence="2">Ni1-3</strain>
    </source>
</reference>
<evidence type="ECO:0000313" key="2">
    <source>
        <dbReference type="EMBL" id="QDZ91959.1"/>
    </source>
</evidence>
<gene>
    <name evidence="2" type="ORF">D0436_16685</name>
</gene>
<dbReference type="EMBL" id="CP031775">
    <property type="protein sequence ID" value="QDZ91959.1"/>
    <property type="molecule type" value="Genomic_DNA"/>
</dbReference>
<accession>A0A5B8R172</accession>
<name>A0A5B8R172_9GAMM</name>
<proteinExistence type="predicted"/>
<organism evidence="2">
    <name type="scientific">Shewanella decolorationis</name>
    <dbReference type="NCBI Taxonomy" id="256839"/>
    <lineage>
        <taxon>Bacteria</taxon>
        <taxon>Pseudomonadati</taxon>
        <taxon>Pseudomonadota</taxon>
        <taxon>Gammaproteobacteria</taxon>
        <taxon>Alteromonadales</taxon>
        <taxon>Shewanellaceae</taxon>
        <taxon>Shewanella</taxon>
    </lineage>
</organism>
<evidence type="ECO:0000256" key="1">
    <source>
        <dbReference type="SAM" id="MobiDB-lite"/>
    </source>
</evidence>
<feature type="region of interest" description="Disordered" evidence="1">
    <location>
        <begin position="1"/>
        <end position="20"/>
    </location>
</feature>